<feature type="compositionally biased region" description="Polar residues" evidence="1">
    <location>
        <begin position="91"/>
        <end position="102"/>
    </location>
</feature>
<dbReference type="EMBL" id="JAUIZM010000003">
    <property type="protein sequence ID" value="KAK1392385.1"/>
    <property type="molecule type" value="Genomic_DNA"/>
</dbReference>
<feature type="signal peptide" evidence="2">
    <location>
        <begin position="1"/>
        <end position="18"/>
    </location>
</feature>
<dbReference type="AlphaFoldDB" id="A0AAD8MWH7"/>
<name>A0AAD8MWH7_9APIA</name>
<dbReference type="Proteomes" id="UP001237642">
    <property type="component" value="Unassembled WGS sequence"/>
</dbReference>
<evidence type="ECO:0000256" key="1">
    <source>
        <dbReference type="SAM" id="MobiDB-lite"/>
    </source>
</evidence>
<feature type="region of interest" description="Disordered" evidence="1">
    <location>
        <begin position="63"/>
        <end position="102"/>
    </location>
</feature>
<evidence type="ECO:0000313" key="4">
    <source>
        <dbReference type="Proteomes" id="UP001237642"/>
    </source>
</evidence>
<feature type="compositionally biased region" description="Basic and acidic residues" evidence="1">
    <location>
        <begin position="72"/>
        <end position="83"/>
    </location>
</feature>
<feature type="chain" id="PRO_5042049006" evidence="2">
    <location>
        <begin position="19"/>
        <end position="102"/>
    </location>
</feature>
<reference evidence="3" key="1">
    <citation type="submission" date="2023-02" db="EMBL/GenBank/DDBJ databases">
        <title>Genome of toxic invasive species Heracleum sosnowskyi carries increased number of genes despite the absence of recent whole-genome duplications.</title>
        <authorList>
            <person name="Schelkunov M."/>
            <person name="Shtratnikova V."/>
            <person name="Makarenko M."/>
            <person name="Klepikova A."/>
            <person name="Omelchenko D."/>
            <person name="Novikova G."/>
            <person name="Obukhova E."/>
            <person name="Bogdanov V."/>
            <person name="Penin A."/>
            <person name="Logacheva M."/>
        </authorList>
    </citation>
    <scope>NUCLEOTIDE SEQUENCE</scope>
    <source>
        <strain evidence="3">Hsosn_3</strain>
        <tissue evidence="3">Leaf</tissue>
    </source>
</reference>
<protein>
    <submittedName>
        <fullName evidence="3">Uncharacterized protein</fullName>
    </submittedName>
</protein>
<evidence type="ECO:0000256" key="2">
    <source>
        <dbReference type="SAM" id="SignalP"/>
    </source>
</evidence>
<comment type="caution">
    <text evidence="3">The sequence shown here is derived from an EMBL/GenBank/DDBJ whole genome shotgun (WGS) entry which is preliminary data.</text>
</comment>
<organism evidence="3 4">
    <name type="scientific">Heracleum sosnowskyi</name>
    <dbReference type="NCBI Taxonomy" id="360622"/>
    <lineage>
        <taxon>Eukaryota</taxon>
        <taxon>Viridiplantae</taxon>
        <taxon>Streptophyta</taxon>
        <taxon>Embryophyta</taxon>
        <taxon>Tracheophyta</taxon>
        <taxon>Spermatophyta</taxon>
        <taxon>Magnoliopsida</taxon>
        <taxon>eudicotyledons</taxon>
        <taxon>Gunneridae</taxon>
        <taxon>Pentapetalae</taxon>
        <taxon>asterids</taxon>
        <taxon>campanulids</taxon>
        <taxon>Apiales</taxon>
        <taxon>Apiaceae</taxon>
        <taxon>Apioideae</taxon>
        <taxon>apioid superclade</taxon>
        <taxon>Tordylieae</taxon>
        <taxon>Tordyliinae</taxon>
        <taxon>Heracleum</taxon>
    </lineage>
</organism>
<keyword evidence="4" id="KW-1185">Reference proteome</keyword>
<gene>
    <name evidence="3" type="ORF">POM88_011441</name>
</gene>
<proteinExistence type="predicted"/>
<evidence type="ECO:0000313" key="3">
    <source>
        <dbReference type="EMBL" id="KAK1392385.1"/>
    </source>
</evidence>
<accession>A0AAD8MWH7</accession>
<reference evidence="3" key="2">
    <citation type="submission" date="2023-05" db="EMBL/GenBank/DDBJ databases">
        <authorList>
            <person name="Schelkunov M.I."/>
        </authorList>
    </citation>
    <scope>NUCLEOTIDE SEQUENCE</scope>
    <source>
        <strain evidence="3">Hsosn_3</strain>
        <tissue evidence="3">Leaf</tissue>
    </source>
</reference>
<keyword evidence="2" id="KW-0732">Signal</keyword>
<sequence length="102" mass="11459">MHLLLFHKLIFLVLLVAAEKKQLPLSHDVTSMNKIAVSEMKSVSQDEGSSSFIGINNAVSEMMQTSPGQEQQHLREAPTHSSDKFFMNKRTVPNTSDPIHNR</sequence>